<evidence type="ECO:0000313" key="4">
    <source>
        <dbReference type="Proteomes" id="UP000034637"/>
    </source>
</evidence>
<evidence type="ECO:0000259" key="2">
    <source>
        <dbReference type="Pfam" id="PF13439"/>
    </source>
</evidence>
<dbReference type="SUPFAM" id="SSF53756">
    <property type="entry name" value="UDP-Glycosyltransferase/glycogen phosphorylase"/>
    <property type="match status" value="1"/>
</dbReference>
<dbReference type="Pfam" id="PF13439">
    <property type="entry name" value="Glyco_transf_4"/>
    <property type="match status" value="1"/>
</dbReference>
<sequence length="418" mass="47133">MRIAYFTDAYLPNVNGVTYAIEGWLSELGKRHEIEVYAPAYGMNSWTERQRKVTVRRYRSIPLVTYKDAHVAIPEVGNIIRSMEVFNPQIVHYHSPGPLGLLGILVAKKMRKPLIGTYHTLYSEVLDYVSIRRKLEKYLKVIDRLVAGVNVDWTVLGENKNGNGETIPQRLTWKVVNKIYGYADVVSCPSNAIKRELVKRGMKRVEVTWLGLDLSKFAPKSKYQTAGKILHVGRMGFEKNVDVVLRAFAGLVDELAGVTLTIVGDGPAMESLRKLTDELGVAGSINFLGMVPRNKLAEIYRKHDVFVTASDMETLGLVVLEAMACGLPVVGVRKYALPDMINSGNNGYLVDPGDWEGMTRFLKIILTDPRLNERLGRQARREAEKHDLTKAVSRLERVYMRLTKLEKPSFWERIKGAA</sequence>
<accession>A0A0G1UXV7</accession>
<feature type="domain" description="Glycosyltransferase subfamily 4-like N-terminal" evidence="2">
    <location>
        <begin position="14"/>
        <end position="215"/>
    </location>
</feature>
<proteinExistence type="predicted"/>
<name>A0A0G1UXV7_9BACT</name>
<comment type="caution">
    <text evidence="3">The sequence shown here is derived from an EMBL/GenBank/DDBJ whole genome shotgun (WGS) entry which is preliminary data.</text>
</comment>
<dbReference type="InterPro" id="IPR028098">
    <property type="entry name" value="Glyco_trans_4-like_N"/>
</dbReference>
<dbReference type="InterPro" id="IPR050194">
    <property type="entry name" value="Glycosyltransferase_grp1"/>
</dbReference>
<dbReference type="AlphaFoldDB" id="A0A0G1UXV7"/>
<evidence type="ECO:0000313" key="3">
    <source>
        <dbReference type="EMBL" id="KKU98901.1"/>
    </source>
</evidence>
<reference evidence="3 4" key="1">
    <citation type="journal article" date="2015" name="Nature">
        <title>rRNA introns, odd ribosomes, and small enigmatic genomes across a large radiation of phyla.</title>
        <authorList>
            <person name="Brown C.T."/>
            <person name="Hug L.A."/>
            <person name="Thomas B.C."/>
            <person name="Sharon I."/>
            <person name="Castelle C.J."/>
            <person name="Singh A."/>
            <person name="Wilkins M.J."/>
            <person name="Williams K.H."/>
            <person name="Banfield J.F."/>
        </authorList>
    </citation>
    <scope>NUCLEOTIDE SEQUENCE [LARGE SCALE GENOMIC DNA]</scope>
</reference>
<organism evidence="3 4">
    <name type="scientific">Candidatus Amesbacteria bacterium GW2011_GWA1_48_9</name>
    <dbReference type="NCBI Taxonomy" id="1618355"/>
    <lineage>
        <taxon>Bacteria</taxon>
        <taxon>Candidatus Amesiibacteriota</taxon>
    </lineage>
</organism>
<keyword evidence="3" id="KW-0808">Transferase</keyword>
<dbReference type="InterPro" id="IPR001296">
    <property type="entry name" value="Glyco_trans_1"/>
</dbReference>
<dbReference type="Pfam" id="PF00534">
    <property type="entry name" value="Glycos_transf_1"/>
    <property type="match status" value="1"/>
</dbReference>
<dbReference type="Proteomes" id="UP000034637">
    <property type="component" value="Unassembled WGS sequence"/>
</dbReference>
<dbReference type="EMBL" id="LCPP01000042">
    <property type="protein sequence ID" value="KKU98901.1"/>
    <property type="molecule type" value="Genomic_DNA"/>
</dbReference>
<dbReference type="GO" id="GO:0016757">
    <property type="term" value="F:glycosyltransferase activity"/>
    <property type="evidence" value="ECO:0007669"/>
    <property type="project" value="InterPro"/>
</dbReference>
<dbReference type="PANTHER" id="PTHR45947:SF3">
    <property type="entry name" value="SULFOQUINOVOSYL TRANSFERASE SQD2"/>
    <property type="match status" value="1"/>
</dbReference>
<evidence type="ECO:0000259" key="1">
    <source>
        <dbReference type="Pfam" id="PF00534"/>
    </source>
</evidence>
<gene>
    <name evidence="3" type="ORF">UY33_C0042G0004</name>
</gene>
<protein>
    <submittedName>
        <fullName evidence="3">Glycosyltransferase, group 1 family protein</fullName>
    </submittedName>
</protein>
<dbReference type="Gene3D" id="3.40.50.2000">
    <property type="entry name" value="Glycogen Phosphorylase B"/>
    <property type="match status" value="3"/>
</dbReference>
<dbReference type="PANTHER" id="PTHR45947">
    <property type="entry name" value="SULFOQUINOVOSYL TRANSFERASE SQD2"/>
    <property type="match status" value="1"/>
</dbReference>
<feature type="domain" description="Glycosyl transferase family 1" evidence="1">
    <location>
        <begin position="219"/>
        <end position="381"/>
    </location>
</feature>